<dbReference type="AlphaFoldDB" id="A0AAV5X244"/>
<proteinExistence type="predicted"/>
<dbReference type="Pfam" id="PF00561">
    <property type="entry name" value="Abhydrolase_1"/>
    <property type="match status" value="1"/>
</dbReference>
<keyword evidence="6" id="KW-1185">Reference proteome</keyword>
<evidence type="ECO:0000256" key="2">
    <source>
        <dbReference type="ARBA" id="ARBA00023098"/>
    </source>
</evidence>
<dbReference type="Proteomes" id="UP001432322">
    <property type="component" value="Unassembled WGS sequence"/>
</dbReference>
<dbReference type="InterPro" id="IPR000073">
    <property type="entry name" value="AB_hydrolase_1"/>
</dbReference>
<dbReference type="Gene3D" id="3.40.50.1820">
    <property type="entry name" value="alpha/beta hydrolase"/>
    <property type="match status" value="1"/>
</dbReference>
<evidence type="ECO:0000313" key="4">
    <source>
        <dbReference type="EMBL" id="GMT13828.1"/>
    </source>
</evidence>
<gene>
    <name evidence="5" type="ORF">PFISCL1PPCAC_28475</name>
    <name evidence="4" type="ORF">PFISCL1PPCAC_5125</name>
</gene>
<reference evidence="5" key="1">
    <citation type="submission" date="2023-10" db="EMBL/GenBank/DDBJ databases">
        <title>Genome assembly of Pristionchus species.</title>
        <authorList>
            <person name="Yoshida K."/>
            <person name="Sommer R.J."/>
        </authorList>
    </citation>
    <scope>NUCLEOTIDE SEQUENCE</scope>
    <source>
        <strain evidence="5">RS5133</strain>
    </source>
</reference>
<accession>A0AAV5X244</accession>
<dbReference type="EMBL" id="BTSY01000064">
    <property type="protein sequence ID" value="GMT37178.1"/>
    <property type="molecule type" value="Genomic_DNA"/>
</dbReference>
<sequence>MILADAGFDVFLIQLRGKTHSKRHLNLTSDNREFWKFTLDEHAKFDATSAVDKVLQLNGAPYLYWVGHSQGTIVGFMMLAERPEYNAKVRALFQFAPVGTLHGVRGLTRLLNHAFLLMHPIL</sequence>
<comment type="caution">
    <text evidence="5">The sequence shown here is derived from an EMBL/GenBank/DDBJ whole genome shotgun (WGS) entry which is preliminary data.</text>
</comment>
<keyword evidence="1" id="KW-0442">Lipid degradation</keyword>
<dbReference type="EMBL" id="BTSY01000002">
    <property type="protein sequence ID" value="GMT13828.1"/>
    <property type="molecule type" value="Genomic_DNA"/>
</dbReference>
<dbReference type="PANTHER" id="PTHR11005">
    <property type="entry name" value="LYSOSOMAL ACID LIPASE-RELATED"/>
    <property type="match status" value="1"/>
</dbReference>
<protein>
    <recommendedName>
        <fullName evidence="3">AB hydrolase-1 domain-containing protein</fullName>
    </recommendedName>
</protein>
<keyword evidence="2" id="KW-0443">Lipid metabolism</keyword>
<dbReference type="SUPFAM" id="SSF53474">
    <property type="entry name" value="alpha/beta-Hydrolases"/>
    <property type="match status" value="1"/>
</dbReference>
<name>A0AAV5X244_9BILA</name>
<evidence type="ECO:0000256" key="1">
    <source>
        <dbReference type="ARBA" id="ARBA00022963"/>
    </source>
</evidence>
<feature type="non-terminal residue" evidence="5">
    <location>
        <position position="122"/>
    </location>
</feature>
<evidence type="ECO:0000313" key="5">
    <source>
        <dbReference type="EMBL" id="GMT37178.1"/>
    </source>
</evidence>
<dbReference type="InterPro" id="IPR029058">
    <property type="entry name" value="AB_hydrolase_fold"/>
</dbReference>
<evidence type="ECO:0000313" key="6">
    <source>
        <dbReference type="Proteomes" id="UP001432322"/>
    </source>
</evidence>
<feature type="domain" description="AB hydrolase-1" evidence="3">
    <location>
        <begin position="3"/>
        <end position="84"/>
    </location>
</feature>
<dbReference type="GO" id="GO:0016042">
    <property type="term" value="P:lipid catabolic process"/>
    <property type="evidence" value="ECO:0007669"/>
    <property type="project" value="UniProtKB-KW"/>
</dbReference>
<organism evidence="5 6">
    <name type="scientific">Pristionchus fissidentatus</name>
    <dbReference type="NCBI Taxonomy" id="1538716"/>
    <lineage>
        <taxon>Eukaryota</taxon>
        <taxon>Metazoa</taxon>
        <taxon>Ecdysozoa</taxon>
        <taxon>Nematoda</taxon>
        <taxon>Chromadorea</taxon>
        <taxon>Rhabditida</taxon>
        <taxon>Rhabditina</taxon>
        <taxon>Diplogasteromorpha</taxon>
        <taxon>Diplogasteroidea</taxon>
        <taxon>Neodiplogasteridae</taxon>
        <taxon>Pristionchus</taxon>
    </lineage>
</organism>
<evidence type="ECO:0000259" key="3">
    <source>
        <dbReference type="Pfam" id="PF00561"/>
    </source>
</evidence>